<evidence type="ECO:0000313" key="14">
    <source>
        <dbReference type="WBParaSite" id="Csp11.Scaffold629.g12748.t1"/>
    </source>
</evidence>
<keyword evidence="5" id="KW-0406">Ion transport</keyword>
<dbReference type="Pfam" id="PF00520">
    <property type="entry name" value="Ion_trans"/>
    <property type="match status" value="1"/>
</dbReference>
<evidence type="ECO:0000259" key="11">
    <source>
        <dbReference type="Pfam" id="PF18139"/>
    </source>
</evidence>
<dbReference type="Pfam" id="PF18139">
    <property type="entry name" value="LSDAT_euk"/>
    <property type="match status" value="1"/>
</dbReference>
<dbReference type="WBParaSite" id="Csp11.Scaffold629.g12748.t1">
    <property type="protein sequence ID" value="Csp11.Scaffold629.g12748.t1"/>
    <property type="gene ID" value="Csp11.Scaffold629.g12748"/>
</dbReference>
<sequence length="1449" mass="164098">MFGVLEKKRLENIQPSHADTEVRDPLTVTSTESRGRGIDEDGVFSATQAHPQMTNSENDEQPGPSRISPDQSNGDKTLNVVPVINVLLCCTQLTMGGSKTALEKIKWMKETFSRLECSRFVSSIFDSKKCSCGRHQEAHRDIPEFPLEFPGQRIEEWNFEKDSVQFPTNAFGRLEFHCAPHPFRAQYIRLSADTEPALIMSLLEDVWQISPPRLIITVHGGTDDFELQPKLVRAFCKGIWKAVSTTGAWIITSGCNTGVAKLVADALNGAQSAVRNKIICIGIASWGMLKKRQDLIGEGRTVTYYSSPSNGSGTLNNRHSHFLLVDDGTVGRNGADLILRKRLEMFISQKQKTVGGSRNVPVVSIVLEGGLRMIHTVHDYMTDIQSIPVVVCDGSGRAADLLAFAHQNITQNGFLSDGICSKLFELIKKTFACSGARAHQVLRELTACAQNKNLLTVFRLGENREQDVDHAILTALFKGKNCSPPDQLALALVWNRVDIARSDIFALEYEWHPTILHKAMMKALLHDRVDFVHVLLEQGVDMTKFLTISKLEKLYNTNKGPQNTLYYIMADIVRVKPGHCFRLPDIGVAIEKLMGNGYKSFYSSSEFGERYERWKNMKEAKKKTTDSVVPTAVNNRDPDLGTVNQAALSGTKQLSNHMIRRKAFHKNPTHSSRSLNLNESHDCASELEEERLFAFDGMHVEPDFRYPYNELMIWAVLTRRKDMAMCMWQHGQEAMAKSLVACRLYENLATETAEDHLAVGYYDELKECAEKFRTLSVELLDYCYHADDTQTLHLLTHELSNWSNRTCLSLAVMVNNEPFLAHRCCQILLADVWHGGLRIRTHSNLKVIAGLLFFPSILLLELKEREELSNEPVTAPEEQNLMNLCSSHISTRRSNSTAIDTSSSEEDEEDDSLQLNTNGSPTAESEKTGSSPLSPRNWFSCHGTNKNRANMSNRFSACAPVSTPSKNGNSTNRPSRMKTAFKEIKASKRFYEFYSAPITTFWSWTLSYALFIFLSTYTLLVKTPQNPTMLEYFLIAYVGVYTMEQFRRILISDVQSCLQKVRLYLSSFWNCITILACFVYIVGFFYRTFGDPKVGRVILACASVFWTVKILDYLSVHPKIGPYVTMTGKMIQNMSCLVIMLAVALFSYGLPRQSITYPDEEWHWILVRNIFLKPYFMLYGEVYADEIDTCGDEAWENHLENGGPVILGNGTTGTGCVTGFWIPPILQPAFMLVANILIISMLNALFNNVYNTTIEKSQQIYLFQRYRQVMEYAATPFIPPPFTILQYIYYLVKFIRVAIKNRGKSKEERKSIRSMFDSSLKLFLDYDQIEKLHYFEEDCMDDLLRKKQNEENSSNKRNEIQEHIRMLLDQNSAPEFGQFKSPSAEHITMEIQPSIIKLHGSELSLRRNGSEEYTSITDSIDVGNSERGNQIHRSNSNSNDGSGANSDVE</sequence>
<feature type="region of interest" description="Disordered" evidence="8">
    <location>
        <begin position="1"/>
        <end position="74"/>
    </location>
</feature>
<feature type="transmembrane region" description="Helical" evidence="9">
    <location>
        <begin position="1131"/>
        <end position="1150"/>
    </location>
</feature>
<evidence type="ECO:0000259" key="10">
    <source>
        <dbReference type="Pfam" id="PF00520"/>
    </source>
</evidence>
<feature type="compositionally biased region" description="Low complexity" evidence="8">
    <location>
        <begin position="1434"/>
        <end position="1449"/>
    </location>
</feature>
<keyword evidence="4 9" id="KW-1133">Transmembrane helix</keyword>
<dbReference type="PANTHER" id="PTHR13800:SF44">
    <property type="entry name" value="TRANSIENT RECEPTOR POTENTIAL CHANNEL"/>
    <property type="match status" value="1"/>
</dbReference>
<reference evidence="14" key="1">
    <citation type="submission" date="2016-11" db="UniProtKB">
        <authorList>
            <consortium name="WormBaseParasite"/>
        </authorList>
    </citation>
    <scope>IDENTIFICATION</scope>
</reference>
<feature type="domain" description="TRPM-like" evidence="12">
    <location>
        <begin position="648"/>
        <end position="822"/>
    </location>
</feature>
<evidence type="ECO:0000256" key="3">
    <source>
        <dbReference type="ARBA" id="ARBA00022692"/>
    </source>
</evidence>
<evidence type="ECO:0000256" key="5">
    <source>
        <dbReference type="ARBA" id="ARBA00023065"/>
    </source>
</evidence>
<dbReference type="InterPro" id="IPR041491">
    <property type="entry name" value="TRPM_SLOG"/>
</dbReference>
<dbReference type="GO" id="GO:0005886">
    <property type="term" value="C:plasma membrane"/>
    <property type="evidence" value="ECO:0007669"/>
    <property type="project" value="TreeGrafter"/>
</dbReference>
<keyword evidence="3 9" id="KW-0812">Transmembrane</keyword>
<feature type="region of interest" description="Disordered" evidence="8">
    <location>
        <begin position="892"/>
        <end position="937"/>
    </location>
</feature>
<dbReference type="InterPro" id="IPR005821">
    <property type="entry name" value="Ion_trans_dom"/>
</dbReference>
<evidence type="ECO:0000256" key="4">
    <source>
        <dbReference type="ARBA" id="ARBA00022989"/>
    </source>
</evidence>
<feature type="region of interest" description="Disordered" evidence="8">
    <location>
        <begin position="1409"/>
        <end position="1449"/>
    </location>
</feature>
<feature type="domain" description="TRPM SLOG" evidence="11">
    <location>
        <begin position="185"/>
        <end position="448"/>
    </location>
</feature>
<dbReference type="InterPro" id="IPR050927">
    <property type="entry name" value="TRPM"/>
</dbReference>
<evidence type="ECO:0000256" key="2">
    <source>
        <dbReference type="ARBA" id="ARBA00022448"/>
    </source>
</evidence>
<evidence type="ECO:0000259" key="12">
    <source>
        <dbReference type="Pfam" id="PF25508"/>
    </source>
</evidence>
<feature type="domain" description="Ion transport" evidence="10">
    <location>
        <begin position="1004"/>
        <end position="1257"/>
    </location>
</feature>
<feature type="transmembrane region" description="Helical" evidence="9">
    <location>
        <begin position="1270"/>
        <end position="1292"/>
    </location>
</feature>
<keyword evidence="6 9" id="KW-0472">Membrane</keyword>
<proteinExistence type="predicted"/>
<organism evidence="13 14">
    <name type="scientific">Caenorhabditis tropicalis</name>
    <dbReference type="NCBI Taxonomy" id="1561998"/>
    <lineage>
        <taxon>Eukaryota</taxon>
        <taxon>Metazoa</taxon>
        <taxon>Ecdysozoa</taxon>
        <taxon>Nematoda</taxon>
        <taxon>Chromadorea</taxon>
        <taxon>Rhabditida</taxon>
        <taxon>Rhabditina</taxon>
        <taxon>Rhabditomorpha</taxon>
        <taxon>Rhabditoidea</taxon>
        <taxon>Rhabditidae</taxon>
        <taxon>Peloderinae</taxon>
        <taxon>Caenorhabditis</taxon>
    </lineage>
</organism>
<dbReference type="InterPro" id="IPR057366">
    <property type="entry name" value="TRPM-like"/>
</dbReference>
<dbReference type="PANTHER" id="PTHR13800">
    <property type="entry name" value="TRANSIENT RECEPTOR POTENTIAL CATION CHANNEL, SUBFAMILY M, MEMBER 6"/>
    <property type="match status" value="1"/>
</dbReference>
<evidence type="ECO:0000256" key="1">
    <source>
        <dbReference type="ARBA" id="ARBA00004141"/>
    </source>
</evidence>
<evidence type="ECO:0000256" key="9">
    <source>
        <dbReference type="SAM" id="Phobius"/>
    </source>
</evidence>
<feature type="transmembrane region" description="Helical" evidence="9">
    <location>
        <begin position="1001"/>
        <end position="1020"/>
    </location>
</feature>
<keyword evidence="2" id="KW-0813">Transport</keyword>
<evidence type="ECO:0000256" key="7">
    <source>
        <dbReference type="ARBA" id="ARBA00023303"/>
    </source>
</evidence>
<evidence type="ECO:0000313" key="13">
    <source>
        <dbReference type="Proteomes" id="UP000095282"/>
    </source>
</evidence>
<feature type="domain" description="TRPM-like" evidence="12">
    <location>
        <begin position="503"/>
        <end position="624"/>
    </location>
</feature>
<feature type="transmembrane region" description="Helical" evidence="9">
    <location>
        <begin position="1094"/>
        <end position="1111"/>
    </location>
</feature>
<feature type="compositionally biased region" description="Polar residues" evidence="8">
    <location>
        <begin position="913"/>
        <end position="934"/>
    </location>
</feature>
<feature type="compositionally biased region" description="Polar residues" evidence="8">
    <location>
        <begin position="45"/>
        <end position="56"/>
    </location>
</feature>
<dbReference type="eggNOG" id="KOG3614">
    <property type="taxonomic scope" value="Eukaryota"/>
</dbReference>
<dbReference type="STRING" id="1561998.A0A1I7TXD6"/>
<evidence type="ECO:0000256" key="6">
    <source>
        <dbReference type="ARBA" id="ARBA00023136"/>
    </source>
</evidence>
<evidence type="ECO:0000256" key="8">
    <source>
        <dbReference type="SAM" id="MobiDB-lite"/>
    </source>
</evidence>
<dbReference type="GO" id="GO:0005261">
    <property type="term" value="F:monoatomic cation channel activity"/>
    <property type="evidence" value="ECO:0007669"/>
    <property type="project" value="TreeGrafter"/>
</dbReference>
<dbReference type="Proteomes" id="UP000095282">
    <property type="component" value="Unplaced"/>
</dbReference>
<comment type="subcellular location">
    <subcellularLocation>
        <location evidence="1">Membrane</location>
        <topology evidence="1">Multi-pass membrane protein</topology>
    </subcellularLocation>
</comment>
<dbReference type="GO" id="GO:0030001">
    <property type="term" value="P:metal ion transport"/>
    <property type="evidence" value="ECO:0007669"/>
    <property type="project" value="TreeGrafter"/>
</dbReference>
<keyword evidence="13" id="KW-1185">Reference proteome</keyword>
<dbReference type="Pfam" id="PF25508">
    <property type="entry name" value="TRPM2"/>
    <property type="match status" value="2"/>
</dbReference>
<feature type="compositionally biased region" description="Acidic residues" evidence="8">
    <location>
        <begin position="903"/>
        <end position="912"/>
    </location>
</feature>
<feature type="transmembrane region" description="Helical" evidence="9">
    <location>
        <begin position="1063"/>
        <end position="1082"/>
    </location>
</feature>
<protein>
    <submittedName>
        <fullName evidence="14">LSDAT_euk domain-containing protein</fullName>
    </submittedName>
</protein>
<name>A0A1I7TXD6_9PELO</name>
<feature type="transmembrane region" description="Helical" evidence="9">
    <location>
        <begin position="1229"/>
        <end position="1250"/>
    </location>
</feature>
<feature type="compositionally biased region" description="Basic and acidic residues" evidence="8">
    <location>
        <begin position="1"/>
        <end position="11"/>
    </location>
</feature>
<accession>A0A1I7TXD6</accession>
<keyword evidence="7" id="KW-0407">Ion channel</keyword>